<gene>
    <name evidence="1" type="ORF">H6G81_34670</name>
</gene>
<dbReference type="RefSeq" id="WP_029634649.1">
    <property type="nucleotide sequence ID" value="NZ_JACJTA010000163.1"/>
</dbReference>
<keyword evidence="1" id="KW-0645">Protease</keyword>
<accession>A0ABR8H2K0</accession>
<name>A0ABR8H2K0_9CYAN</name>
<keyword evidence="2" id="KW-1185">Reference proteome</keyword>
<keyword evidence="1" id="KW-0378">Hydrolase</keyword>
<sequence length="120" mass="13489">MIQGTFGERGQLFFEIELIAADNLNLPVDALLDTGFTGFIAMNKQDLDGLDWTYIGRDELRTAQGESLFEIYLGKVLLDEQEYEIPVFAGDEITEVLLGSEWLKILLLVVNYQAEILTLG</sequence>
<dbReference type="EMBL" id="JACJTA010000163">
    <property type="protein sequence ID" value="MBD2609496.1"/>
    <property type="molecule type" value="Genomic_DNA"/>
</dbReference>
<dbReference type="GO" id="GO:0008233">
    <property type="term" value="F:peptidase activity"/>
    <property type="evidence" value="ECO:0007669"/>
    <property type="project" value="UniProtKB-KW"/>
</dbReference>
<dbReference type="GO" id="GO:0006508">
    <property type="term" value="P:proteolysis"/>
    <property type="evidence" value="ECO:0007669"/>
    <property type="project" value="UniProtKB-KW"/>
</dbReference>
<evidence type="ECO:0000313" key="1">
    <source>
        <dbReference type="EMBL" id="MBD2609496.1"/>
    </source>
</evidence>
<dbReference type="Proteomes" id="UP000660380">
    <property type="component" value="Unassembled WGS sequence"/>
</dbReference>
<reference evidence="1 2" key="1">
    <citation type="journal article" date="2020" name="ISME J.">
        <title>Comparative genomics reveals insights into cyanobacterial evolution and habitat adaptation.</title>
        <authorList>
            <person name="Chen M.Y."/>
            <person name="Teng W.K."/>
            <person name="Zhao L."/>
            <person name="Hu C.X."/>
            <person name="Zhou Y.K."/>
            <person name="Han B.P."/>
            <person name="Song L.R."/>
            <person name="Shu W.S."/>
        </authorList>
    </citation>
    <scope>NUCLEOTIDE SEQUENCE [LARGE SCALE GENOMIC DNA]</scope>
    <source>
        <strain evidence="1 2">FACHB-248</strain>
    </source>
</reference>
<evidence type="ECO:0000313" key="2">
    <source>
        <dbReference type="Proteomes" id="UP000660380"/>
    </source>
</evidence>
<organism evidence="1 2">
    <name type="scientific">Scytonema hofmannii FACHB-248</name>
    <dbReference type="NCBI Taxonomy" id="1842502"/>
    <lineage>
        <taxon>Bacteria</taxon>
        <taxon>Bacillati</taxon>
        <taxon>Cyanobacteriota</taxon>
        <taxon>Cyanophyceae</taxon>
        <taxon>Nostocales</taxon>
        <taxon>Scytonemataceae</taxon>
        <taxon>Scytonema</taxon>
    </lineage>
</organism>
<protein>
    <submittedName>
        <fullName evidence="1">Aspartyl protease</fullName>
    </submittedName>
</protein>
<proteinExistence type="predicted"/>
<comment type="caution">
    <text evidence="1">The sequence shown here is derived from an EMBL/GenBank/DDBJ whole genome shotgun (WGS) entry which is preliminary data.</text>
</comment>